<keyword evidence="2" id="KW-1185">Reference proteome</keyword>
<reference evidence="1 2" key="1">
    <citation type="submission" date="2023-10" db="EMBL/GenBank/DDBJ databases">
        <title>Chromosome-scale genome assembly provides insights into flower coloration mechanisms of Canna indica.</title>
        <authorList>
            <person name="Li C."/>
        </authorList>
    </citation>
    <scope>NUCLEOTIDE SEQUENCE [LARGE SCALE GENOMIC DNA]</scope>
    <source>
        <tissue evidence="1">Flower</tissue>
    </source>
</reference>
<dbReference type="InterPro" id="IPR014729">
    <property type="entry name" value="Rossmann-like_a/b/a_fold"/>
</dbReference>
<dbReference type="EMBL" id="CP136895">
    <property type="protein sequence ID" value="WOL10654.1"/>
    <property type="molecule type" value="Genomic_DNA"/>
</dbReference>
<dbReference type="AlphaFoldDB" id="A0AAQ3KM50"/>
<evidence type="ECO:0000313" key="1">
    <source>
        <dbReference type="EMBL" id="WOL10654.1"/>
    </source>
</evidence>
<gene>
    <name evidence="1" type="ORF">Cni_G19413</name>
</gene>
<name>A0AAQ3KM50_9LILI</name>
<proteinExistence type="predicted"/>
<dbReference type="Gene3D" id="3.40.50.620">
    <property type="entry name" value="HUPs"/>
    <property type="match status" value="1"/>
</dbReference>
<dbReference type="PANTHER" id="PTHR47867">
    <property type="entry name" value="ADENINE NUCLEOTIDE ALPHA HYDROLASES-LIKE SUPERFAMILY PROTEIN"/>
    <property type="match status" value="1"/>
</dbReference>
<evidence type="ECO:0000313" key="2">
    <source>
        <dbReference type="Proteomes" id="UP001327560"/>
    </source>
</evidence>
<organism evidence="1 2">
    <name type="scientific">Canna indica</name>
    <name type="common">Indian-shot</name>
    <dbReference type="NCBI Taxonomy" id="4628"/>
    <lineage>
        <taxon>Eukaryota</taxon>
        <taxon>Viridiplantae</taxon>
        <taxon>Streptophyta</taxon>
        <taxon>Embryophyta</taxon>
        <taxon>Tracheophyta</taxon>
        <taxon>Spermatophyta</taxon>
        <taxon>Magnoliopsida</taxon>
        <taxon>Liliopsida</taxon>
        <taxon>Zingiberales</taxon>
        <taxon>Cannaceae</taxon>
        <taxon>Canna</taxon>
    </lineage>
</organism>
<dbReference type="CDD" id="cd00293">
    <property type="entry name" value="USP-like"/>
    <property type="match status" value="1"/>
</dbReference>
<sequence length="213" mass="23175">MSMDVGGVLPTAVTGKRRIMVVIDPIRESVGALEWALRHAVVERDEIILLHVESAIPRRSSSFSIFLCRPPPPVVVAPAGGLSASTGGDDVVAGDYYDFINEMRAMCETAQPKAKVLVERAELEKKDKAATILAKTKLLQVDLLVVGQRRNAASFLSGFYRFKLSGSLSIKAADTAEFLIENSKCLCVGVQKKGQNAGYVLNTKTHKNFWLLA</sequence>
<dbReference type="Proteomes" id="UP001327560">
    <property type="component" value="Chromosome 6"/>
</dbReference>
<dbReference type="PANTHER" id="PTHR47867:SF1">
    <property type="entry name" value="ADENINE NUCLEOTIDE ALPHA HYDROLASES-LIKE SUPERFAMILY PROTEIN"/>
    <property type="match status" value="1"/>
</dbReference>
<dbReference type="SUPFAM" id="SSF52402">
    <property type="entry name" value="Adenine nucleotide alpha hydrolases-like"/>
    <property type="match status" value="1"/>
</dbReference>
<protein>
    <recommendedName>
        <fullName evidence="3">UspA domain-containing protein</fullName>
    </recommendedName>
</protein>
<accession>A0AAQ3KM50</accession>
<evidence type="ECO:0008006" key="3">
    <source>
        <dbReference type="Google" id="ProtNLM"/>
    </source>
</evidence>